<evidence type="ECO:0000313" key="7">
    <source>
        <dbReference type="Proteomes" id="UP000517916"/>
    </source>
</evidence>
<feature type="domain" description="HTH lysR-type" evidence="5">
    <location>
        <begin position="1"/>
        <end position="59"/>
    </location>
</feature>
<name>A0ABR6BB21_9PSEU</name>
<accession>A0ABR6BB21</accession>
<gene>
    <name evidence="6" type="ORF">BC739_001258</name>
</gene>
<organism evidence="6 7">
    <name type="scientific">Kutzneria viridogrisea</name>
    <dbReference type="NCBI Taxonomy" id="47990"/>
    <lineage>
        <taxon>Bacteria</taxon>
        <taxon>Bacillati</taxon>
        <taxon>Actinomycetota</taxon>
        <taxon>Actinomycetes</taxon>
        <taxon>Pseudonocardiales</taxon>
        <taxon>Pseudonocardiaceae</taxon>
        <taxon>Kutzneria</taxon>
    </lineage>
</organism>
<keyword evidence="2" id="KW-0805">Transcription regulation</keyword>
<dbReference type="InterPro" id="IPR036388">
    <property type="entry name" value="WH-like_DNA-bd_sf"/>
</dbReference>
<evidence type="ECO:0000259" key="5">
    <source>
        <dbReference type="PROSITE" id="PS50931"/>
    </source>
</evidence>
<keyword evidence="7" id="KW-1185">Reference proteome</keyword>
<dbReference type="InterPro" id="IPR000847">
    <property type="entry name" value="LysR_HTH_N"/>
</dbReference>
<comment type="caution">
    <text evidence="6">The sequence shown here is derived from an EMBL/GenBank/DDBJ whole genome shotgun (WGS) entry which is preliminary data.</text>
</comment>
<dbReference type="InterPro" id="IPR036390">
    <property type="entry name" value="WH_DNA-bd_sf"/>
</dbReference>
<dbReference type="Pfam" id="PF00126">
    <property type="entry name" value="HTH_1"/>
    <property type="match status" value="1"/>
</dbReference>
<dbReference type="SUPFAM" id="SSF53850">
    <property type="entry name" value="Periplasmic binding protein-like II"/>
    <property type="match status" value="1"/>
</dbReference>
<dbReference type="PROSITE" id="PS50931">
    <property type="entry name" value="HTH_LYSR"/>
    <property type="match status" value="1"/>
</dbReference>
<keyword evidence="4" id="KW-0804">Transcription</keyword>
<evidence type="ECO:0000256" key="3">
    <source>
        <dbReference type="ARBA" id="ARBA00023125"/>
    </source>
</evidence>
<evidence type="ECO:0000256" key="2">
    <source>
        <dbReference type="ARBA" id="ARBA00023015"/>
    </source>
</evidence>
<dbReference type="Gene3D" id="1.10.10.10">
    <property type="entry name" value="Winged helix-like DNA-binding domain superfamily/Winged helix DNA-binding domain"/>
    <property type="match status" value="1"/>
</dbReference>
<dbReference type="PRINTS" id="PR00039">
    <property type="entry name" value="HTHLYSR"/>
</dbReference>
<dbReference type="PANTHER" id="PTHR30346">
    <property type="entry name" value="TRANSCRIPTIONAL DUAL REGULATOR HCAR-RELATED"/>
    <property type="match status" value="1"/>
</dbReference>
<comment type="similarity">
    <text evidence="1">Belongs to the LysR transcriptional regulatory family.</text>
</comment>
<dbReference type="SUPFAM" id="SSF46785">
    <property type="entry name" value="Winged helix' DNA-binding domain"/>
    <property type="match status" value="1"/>
</dbReference>
<dbReference type="EMBL" id="JACJID010000001">
    <property type="protein sequence ID" value="MBA8924061.1"/>
    <property type="molecule type" value="Genomic_DNA"/>
</dbReference>
<evidence type="ECO:0000256" key="4">
    <source>
        <dbReference type="ARBA" id="ARBA00023163"/>
    </source>
</evidence>
<evidence type="ECO:0000256" key="1">
    <source>
        <dbReference type="ARBA" id="ARBA00009437"/>
    </source>
</evidence>
<dbReference type="Proteomes" id="UP000517916">
    <property type="component" value="Unassembled WGS sequence"/>
</dbReference>
<dbReference type="PANTHER" id="PTHR30346:SF0">
    <property type="entry name" value="HCA OPERON TRANSCRIPTIONAL ACTIVATOR HCAR"/>
    <property type="match status" value="1"/>
</dbReference>
<proteinExistence type="inferred from homology"/>
<dbReference type="GO" id="GO:0003677">
    <property type="term" value="F:DNA binding"/>
    <property type="evidence" value="ECO:0007669"/>
    <property type="project" value="UniProtKB-KW"/>
</dbReference>
<protein>
    <submittedName>
        <fullName evidence="6">DNA-binding transcriptional LysR family regulator</fullName>
    </submittedName>
</protein>
<keyword evidence="3 6" id="KW-0238">DNA-binding</keyword>
<reference evidence="6 7" key="1">
    <citation type="submission" date="2020-08" db="EMBL/GenBank/DDBJ databases">
        <title>Genomic Encyclopedia of Archaeal and Bacterial Type Strains, Phase II (KMG-II): from individual species to whole genera.</title>
        <authorList>
            <person name="Goeker M."/>
        </authorList>
    </citation>
    <scope>NUCLEOTIDE SEQUENCE [LARGE SCALE GENOMIC DNA]</scope>
    <source>
        <strain evidence="6 7">DSM 43850</strain>
    </source>
</reference>
<evidence type="ECO:0000313" key="6">
    <source>
        <dbReference type="EMBL" id="MBA8924061.1"/>
    </source>
</evidence>
<dbReference type="RefSeq" id="WP_025358430.1">
    <property type="nucleotide sequence ID" value="NZ_BAAABQ010000065.1"/>
</dbReference>
<sequence>MDLLVHLETFVATAEELSFSRAAEQLAIAQPLLSRRIKTLEDHLGGDLFDRSRRQIEVTDFGAVLLPYAQDVLRRTERLRAVAQSARTSAVRTLGVPPDCDPPALARVIRTAAERGIAINVHELPAGARATALAEGSLTFALVRVPPGTGALDVPLGLSSAAPGEVARGGRPVHLDSLRPRRGADRTAWPTLLVTPEDDVSHLTEHLRKAAARSGLPEAWIRVTSAASTALAQTLAGDGLLLCTEQFARRHQVSWAPLADTAIRRSYELSHAPGRSGKASAAGTASWLMPLLGAAVGSALGARPEGTDARARLAMRG</sequence>